<gene>
    <name evidence="1" type="ORF">TCNE_LOCUS776</name>
</gene>
<keyword evidence="2" id="KW-1185">Reference proteome</keyword>
<evidence type="ECO:0000313" key="1">
    <source>
        <dbReference type="EMBL" id="VDM24847.1"/>
    </source>
</evidence>
<dbReference type="EMBL" id="UYWY01000441">
    <property type="protein sequence ID" value="VDM24847.1"/>
    <property type="molecule type" value="Genomic_DNA"/>
</dbReference>
<sequence length="75" mass="8228">MCDSGSIALSTWWGYCVINYLPKTATIKRDVVSGAAGYQLLRSEACNYAAAAVVMLPYHIPTINKNMTDAWVQDV</sequence>
<name>A0A183TX06_TOXCA</name>
<dbReference type="AlphaFoldDB" id="A0A183TX06"/>
<evidence type="ECO:0000313" key="3">
    <source>
        <dbReference type="WBParaSite" id="TCNE_0000077501-mRNA-1"/>
    </source>
</evidence>
<dbReference type="WBParaSite" id="TCNE_0000077501-mRNA-1">
    <property type="protein sequence ID" value="TCNE_0000077501-mRNA-1"/>
    <property type="gene ID" value="TCNE_0000077501"/>
</dbReference>
<dbReference type="Proteomes" id="UP000050794">
    <property type="component" value="Unassembled WGS sequence"/>
</dbReference>
<protein>
    <submittedName>
        <fullName evidence="3">RNase H domain-containing protein</fullName>
    </submittedName>
</protein>
<reference evidence="1 2" key="2">
    <citation type="submission" date="2018-11" db="EMBL/GenBank/DDBJ databases">
        <authorList>
            <consortium name="Pathogen Informatics"/>
        </authorList>
    </citation>
    <scope>NUCLEOTIDE SEQUENCE [LARGE SCALE GENOMIC DNA]</scope>
</reference>
<evidence type="ECO:0000313" key="2">
    <source>
        <dbReference type="Proteomes" id="UP000050794"/>
    </source>
</evidence>
<reference evidence="3" key="1">
    <citation type="submission" date="2016-06" db="UniProtKB">
        <authorList>
            <consortium name="WormBaseParasite"/>
        </authorList>
    </citation>
    <scope>IDENTIFICATION</scope>
</reference>
<organism evidence="2 3">
    <name type="scientific">Toxocara canis</name>
    <name type="common">Canine roundworm</name>
    <dbReference type="NCBI Taxonomy" id="6265"/>
    <lineage>
        <taxon>Eukaryota</taxon>
        <taxon>Metazoa</taxon>
        <taxon>Ecdysozoa</taxon>
        <taxon>Nematoda</taxon>
        <taxon>Chromadorea</taxon>
        <taxon>Rhabditida</taxon>
        <taxon>Spirurina</taxon>
        <taxon>Ascaridomorpha</taxon>
        <taxon>Ascaridoidea</taxon>
        <taxon>Toxocaridae</taxon>
        <taxon>Toxocara</taxon>
    </lineage>
</organism>
<accession>A0A183TX06</accession>
<proteinExistence type="predicted"/>